<feature type="binding site" evidence="1">
    <location>
        <position position="262"/>
    </location>
    <ligand>
        <name>Zn(2+)</name>
        <dbReference type="ChEBI" id="CHEBI:29105"/>
    </ligand>
</feature>
<dbReference type="Pfam" id="PF05147">
    <property type="entry name" value="LANC_like"/>
    <property type="match status" value="1"/>
</dbReference>
<dbReference type="SMART" id="SM01260">
    <property type="entry name" value="LANC_like"/>
    <property type="match status" value="1"/>
</dbReference>
<dbReference type="PANTHER" id="PTHR12736:SF7">
    <property type="entry name" value="LANC-LIKE PROTEIN 3"/>
    <property type="match status" value="1"/>
</dbReference>
<keyword evidence="3" id="KW-1185">Reference proteome</keyword>
<dbReference type="SUPFAM" id="SSF158745">
    <property type="entry name" value="LanC-like"/>
    <property type="match status" value="1"/>
</dbReference>
<dbReference type="AlphaFoldDB" id="A0A084QS07"/>
<dbReference type="HOGENOM" id="CLU_040560_0_0_1"/>
<feature type="binding site" evidence="1">
    <location>
        <position position="310"/>
    </location>
    <ligand>
        <name>Zn(2+)</name>
        <dbReference type="ChEBI" id="CHEBI:29105"/>
    </ligand>
</feature>
<dbReference type="InterPro" id="IPR007822">
    <property type="entry name" value="LANC-like"/>
</dbReference>
<protein>
    <submittedName>
        <fullName evidence="2">Uncharacterized protein</fullName>
    </submittedName>
</protein>
<evidence type="ECO:0000256" key="1">
    <source>
        <dbReference type="PIRSR" id="PIRSR607822-1"/>
    </source>
</evidence>
<proteinExistence type="predicted"/>
<evidence type="ECO:0000313" key="2">
    <source>
        <dbReference type="EMBL" id="KFA66742.1"/>
    </source>
</evidence>
<dbReference type="GO" id="GO:0046872">
    <property type="term" value="F:metal ion binding"/>
    <property type="evidence" value="ECO:0007669"/>
    <property type="project" value="UniProtKB-KW"/>
</dbReference>
<dbReference type="PANTHER" id="PTHR12736">
    <property type="entry name" value="LANC-LIKE PROTEIN"/>
    <property type="match status" value="1"/>
</dbReference>
<dbReference type="GO" id="GO:0005975">
    <property type="term" value="P:carbohydrate metabolic process"/>
    <property type="evidence" value="ECO:0007669"/>
    <property type="project" value="InterPro"/>
</dbReference>
<feature type="binding site" evidence="1">
    <location>
        <position position="311"/>
    </location>
    <ligand>
        <name>Zn(2+)</name>
        <dbReference type="ChEBI" id="CHEBI:29105"/>
    </ligand>
</feature>
<gene>
    <name evidence="2" type="ORF">S40285_05318</name>
</gene>
<reference evidence="2 3" key="1">
    <citation type="journal article" date="2014" name="BMC Genomics">
        <title>Comparative genome sequencing reveals chemotype-specific gene clusters in the toxigenic black mold Stachybotrys.</title>
        <authorList>
            <person name="Semeiks J."/>
            <person name="Borek D."/>
            <person name="Otwinowski Z."/>
            <person name="Grishin N.V."/>
        </authorList>
    </citation>
    <scope>NUCLEOTIDE SEQUENCE [LARGE SCALE GENOMIC DNA]</scope>
    <source>
        <strain evidence="2 3">IBT 40285</strain>
    </source>
</reference>
<dbReference type="CDD" id="cd04794">
    <property type="entry name" value="euk_LANCL"/>
    <property type="match status" value="1"/>
</dbReference>
<name>A0A084QS07_STAC4</name>
<keyword evidence="1" id="KW-0862">Zinc</keyword>
<evidence type="ECO:0000313" key="3">
    <source>
        <dbReference type="Proteomes" id="UP000028524"/>
    </source>
</evidence>
<dbReference type="GO" id="GO:0031179">
    <property type="term" value="P:peptide modification"/>
    <property type="evidence" value="ECO:0007669"/>
    <property type="project" value="InterPro"/>
</dbReference>
<organism evidence="2 3">
    <name type="scientific">Stachybotrys chlorohalonatus (strain IBT 40285)</name>
    <dbReference type="NCBI Taxonomy" id="1283841"/>
    <lineage>
        <taxon>Eukaryota</taxon>
        <taxon>Fungi</taxon>
        <taxon>Dikarya</taxon>
        <taxon>Ascomycota</taxon>
        <taxon>Pezizomycotina</taxon>
        <taxon>Sordariomycetes</taxon>
        <taxon>Hypocreomycetidae</taxon>
        <taxon>Hypocreales</taxon>
        <taxon>Stachybotryaceae</taxon>
        <taxon>Stachybotrys</taxon>
    </lineage>
</organism>
<dbReference type="Proteomes" id="UP000028524">
    <property type="component" value="Unassembled WGS sequence"/>
</dbReference>
<dbReference type="PRINTS" id="PR01950">
    <property type="entry name" value="LANCSUPER"/>
</dbReference>
<dbReference type="GO" id="GO:0005886">
    <property type="term" value="C:plasma membrane"/>
    <property type="evidence" value="ECO:0007669"/>
    <property type="project" value="TreeGrafter"/>
</dbReference>
<dbReference type="OMA" id="AVCEQEH"/>
<dbReference type="OrthoDB" id="10257263at2759"/>
<dbReference type="InParanoid" id="A0A084QS07"/>
<dbReference type="Gene3D" id="1.50.10.10">
    <property type="match status" value="1"/>
</dbReference>
<dbReference type="InterPro" id="IPR012341">
    <property type="entry name" value="6hp_glycosidase-like_sf"/>
</dbReference>
<sequence>MERRYISNNFLPQTPSSTPDELLQSALLQILKTTPPRHSYAKHHLGGLFTGYTGLAYLFLQISALHPNLDLLGHSPRFWAKRYLDGSRGHLVLEKGNCGLASEKLSYEAVRACVTGEMSDMITFISNMPALLGPYPPQQGDPYPSELAYGRAGTLYLLRLVEHWVPNSHAFLHSPMTRIADKILETDDDGYGNWEWHGKRYFGAAHGDIGIITQLVLTVPSLAPQLADRLEGLLDLQLPEGNWPSSSKSLRQGRKADLVQWCHGAPGFVHALQSLRPYFPGLQNEIDDAIDKAQELIWKRGLLTKEPSLCHGIFGNALSLPTGEARNHFLALTCVDAIKKVKDYDPKLFEPATYGKQASVLMNYFPSAAWAWAVYDQNPAPMIMFNDV</sequence>
<accession>A0A084QS07</accession>
<keyword evidence="1" id="KW-0479">Metal-binding</keyword>
<dbReference type="EMBL" id="KL660395">
    <property type="protein sequence ID" value="KFA66742.1"/>
    <property type="molecule type" value="Genomic_DNA"/>
</dbReference>